<reference evidence="2 4" key="1">
    <citation type="journal article" date="2014" name="ISME J.">
        <title>Trehalose/2-sulfotrehalose biosynthesis and glycine-betaine uptake are widely spread mechanisms for osmoadaptation in the Halobacteriales.</title>
        <authorList>
            <person name="Youssef N.H."/>
            <person name="Savage-Ashlock K.N."/>
            <person name="McCully A.L."/>
            <person name="Luedtke B."/>
            <person name="Shaw E.I."/>
            <person name="Hoff W.D."/>
            <person name="Elshahed M.S."/>
        </authorList>
    </citation>
    <scope>NUCLEOTIDE SEQUENCE [LARGE SCALE GENOMIC DNA]</scope>
    <source>
        <strain evidence="2 4">DX253</strain>
    </source>
</reference>
<feature type="domain" description="Archaeal Type IV pilin N-terminal" evidence="1">
    <location>
        <begin position="4"/>
        <end position="78"/>
    </location>
</feature>
<evidence type="ECO:0000313" key="3">
    <source>
        <dbReference type="EMBL" id="SHL46553.1"/>
    </source>
</evidence>
<evidence type="ECO:0000313" key="5">
    <source>
        <dbReference type="Proteomes" id="UP000184203"/>
    </source>
</evidence>
<evidence type="ECO:0000313" key="2">
    <source>
        <dbReference type="EMBL" id="EFW93645.1"/>
    </source>
</evidence>
<dbReference type="InterPro" id="IPR013373">
    <property type="entry name" value="Flagellin/pilin_N_arc"/>
</dbReference>
<dbReference type="eggNOG" id="arCOG02425">
    <property type="taxonomic scope" value="Archaea"/>
</dbReference>
<organism evidence="2 4">
    <name type="scientific">Haladaptatus paucihalophilus DX253</name>
    <dbReference type="NCBI Taxonomy" id="797209"/>
    <lineage>
        <taxon>Archaea</taxon>
        <taxon>Methanobacteriati</taxon>
        <taxon>Methanobacteriota</taxon>
        <taxon>Stenosarchaea group</taxon>
        <taxon>Halobacteria</taxon>
        <taxon>Halobacteriales</taxon>
        <taxon>Haladaptataceae</taxon>
        <taxon>Haladaptatus</taxon>
    </lineage>
</organism>
<dbReference type="Pfam" id="PF07790">
    <property type="entry name" value="Pilin_N"/>
    <property type="match status" value="1"/>
</dbReference>
<evidence type="ECO:0000313" key="4">
    <source>
        <dbReference type="Proteomes" id="UP000003751"/>
    </source>
</evidence>
<reference evidence="3" key="2">
    <citation type="submission" date="2016-11" db="EMBL/GenBank/DDBJ databases">
        <authorList>
            <person name="Jaros S."/>
            <person name="Januszkiewicz K."/>
            <person name="Wedrychowicz H."/>
        </authorList>
    </citation>
    <scope>NUCLEOTIDE SEQUENCE [LARGE SCALE GENOMIC DNA]</scope>
    <source>
        <strain evidence="3">DX253</strain>
    </source>
</reference>
<reference evidence="5" key="3">
    <citation type="submission" date="2016-11" db="EMBL/GenBank/DDBJ databases">
        <authorList>
            <person name="Varghese N."/>
            <person name="Submissions S."/>
        </authorList>
    </citation>
    <scope>NUCLEOTIDE SEQUENCE [LARGE SCALE GENOMIC DNA]</scope>
    <source>
        <strain evidence="5">DX253</strain>
    </source>
</reference>
<dbReference type="AlphaFoldDB" id="E7QNZ2"/>
<dbReference type="RefSeq" id="WP_007976097.1">
    <property type="nucleotide sequence ID" value="NZ_AEMG01000002.1"/>
</dbReference>
<dbReference type="NCBIfam" id="TIGR02537">
    <property type="entry name" value="arch_flag_Nterm"/>
    <property type="match status" value="1"/>
</dbReference>
<dbReference type="PATRIC" id="fig|797209.4.peg.148"/>
<gene>
    <name evidence="3" type="ORF">SAMN05444342_3871</name>
    <name evidence="2" type="ORF">ZOD2009_00840</name>
</gene>
<sequence>MSNRALSPVVATVLLLVVTLVVAGTIGAVAVHSLSLEAPEHAAIGVSASATTNRVTFTHRAGESLDVDELDIEISVNGEPLKEQPPVPFFSADGFRAGPTGPFNSAADSTWSAGEVASLELAGTNAPLLESGDEIDVRIVENETLIAEIETTVR</sequence>
<keyword evidence="3" id="KW-0966">Cell projection</keyword>
<keyword evidence="3" id="KW-0969">Cilium</keyword>
<dbReference type="STRING" id="797209.GCA_000376445_02038"/>
<protein>
    <submittedName>
        <fullName evidence="3">Flagellin N-terminal-like domain-containing protein</fullName>
    </submittedName>
</protein>
<dbReference type="Proteomes" id="UP000003751">
    <property type="component" value="Unassembled WGS sequence"/>
</dbReference>
<evidence type="ECO:0000259" key="1">
    <source>
        <dbReference type="Pfam" id="PF07790"/>
    </source>
</evidence>
<dbReference type="InterPro" id="IPR012859">
    <property type="entry name" value="Pilin_N_archaeal"/>
</dbReference>
<name>E7QNZ2_HALPU</name>
<keyword evidence="5" id="KW-1185">Reference proteome</keyword>
<dbReference type="Proteomes" id="UP000184203">
    <property type="component" value="Unassembled WGS sequence"/>
</dbReference>
<proteinExistence type="predicted"/>
<keyword evidence="3" id="KW-0282">Flagellum</keyword>
<dbReference type="EMBL" id="AEMG01000002">
    <property type="protein sequence ID" value="EFW93645.1"/>
    <property type="molecule type" value="Genomic_DNA"/>
</dbReference>
<dbReference type="OrthoDB" id="201989at2157"/>
<dbReference type="EMBL" id="FRAN01000007">
    <property type="protein sequence ID" value="SHL46553.1"/>
    <property type="molecule type" value="Genomic_DNA"/>
</dbReference>
<accession>E7QNZ2</accession>